<dbReference type="Gene3D" id="1.10.1200.10">
    <property type="entry name" value="ACP-like"/>
    <property type="match status" value="1"/>
</dbReference>
<dbReference type="AlphaFoldDB" id="A0ABD2ZEF6"/>
<dbReference type="Gene3D" id="3.30.300.30">
    <property type="match status" value="1"/>
</dbReference>
<dbReference type="Pfam" id="PF13570">
    <property type="entry name" value="Beta-prop_ACSF4"/>
    <property type="match status" value="1"/>
</dbReference>
<evidence type="ECO:0000259" key="5">
    <source>
        <dbReference type="Pfam" id="PF13570"/>
    </source>
</evidence>
<name>A0ABD2ZEF6_9GENT</name>
<dbReference type="InterPro" id="IPR025110">
    <property type="entry name" value="AMP-bd_C"/>
</dbReference>
<dbReference type="Pfam" id="PF00501">
    <property type="entry name" value="AMP-binding"/>
    <property type="match status" value="1"/>
</dbReference>
<accession>A0ABD2ZEF6</accession>
<keyword evidence="2" id="KW-0587">Phenylpropanoid metabolism</keyword>
<evidence type="ECO:0000259" key="3">
    <source>
        <dbReference type="Pfam" id="PF00501"/>
    </source>
</evidence>
<proteinExistence type="predicted"/>
<sequence length="1201" mass="132431">MANSAREPEPEPKLPVCCISHLFHEAASKSPDKIAVIHASGGAKIISQQYDNRFSSDLQTTVVPNPELVESRTTSSKPPVYEGDQCFTYSEVLSTVNSLSSRLRRILDGADDPYIIKPQLEGLSCEQQSIRDSKSECLDSSNQSRNKYMPRRIGIYMEPSVEYVVAVLSVLRCGEAFMPLDPSWPEERILTVISSSRADLIIGCESLVNDGYFHKLDNVHWLVSCGCCPVLCISMRQCVQEQNRLCSLLWPCESVMSRLFCYLMYTSGSTGKPKGVCGTEAGLLNRFLWMQDLYPLHGEEHLVFKTSISFIDHLQEFLSGILTSSTLVVPPFNELKENILCVVDFLQIYTVHRLVAVPSLMRAVLLPLRSPKYTGLRSSLKLLVLSGEVLHLSLCQSLFELLPHTAVLNLYGSTEVSGDCTYFDCKQLPSILENETISSVPIGLPISNCDVVLVGENAPEYGEIYVHGLCNGAGYFDYLSVTPFGSAELPQTSCSDSTCIDQRLNDYFKTGDFARQLQSGDFIFIGREDRTIKFNGQRIALEEIENTFRQHSGIVDAAVICPKDHGEFSHIEAHLVLKKKEDCNEIFKSLIRSWMVKKLPQAVVPTRIFYTESFPVTSSGKIDYTMLAAFSNSKAHAGNSIGEIWDNDLLGVIKKVFCEALMVKNISIGDNFFHVGGTSISAAYVAYKLGINMKLLYTFPTALKLQIALQRNIGSSDGNPRIDENVKVDSGATDERLFPMYSKSASLHGSNPRGRLVGAVEYSSTDHPDKFLKKDLSLHVPKVGNPEDNCFWNPHSLHTACSFSRCNKAMHWKGGNMNLCPAVLSQPISREVKGSIHKLWKVYMESCVDASPLIVCKGSEVYLFIGSHSKKFVCVDARRGLILWEIKLEGRIECSAAVLDDFSQVVVGCYQGNIYFLHLLAGNVCWSFQTGGEVKSQPVVDKLRHLVWCGSYDHNLYGLDYKGYSCTYKLSCGGSIFGAPALDEMRDKLFVASTSGLLTAISFKASSCSKLWIHDLEAPAFGSLSVDCSSGNIICCLVDGNVVSLDTNGSIVWKACCGGPIFAGPCISETLPSQVLVCSRDGRIYSFELDNGNLLWQQAVGCPITSSPYVDENLELTSDVSGLSDRLVCVCTSSGSVIVLRVNLDAVGGMNQPEKSMVQEYARFDLEGDIFSSPVMIGGKIFVGCRDDYVYCIGIEPNFSA</sequence>
<evidence type="ECO:0000313" key="7">
    <source>
        <dbReference type="Proteomes" id="UP001630127"/>
    </source>
</evidence>
<dbReference type="InterPro" id="IPR015943">
    <property type="entry name" value="WD40/YVTN_repeat-like_dom_sf"/>
</dbReference>
<evidence type="ECO:0000313" key="6">
    <source>
        <dbReference type="EMBL" id="KAL3516700.1"/>
    </source>
</evidence>
<keyword evidence="7" id="KW-1185">Reference proteome</keyword>
<dbReference type="InterPro" id="IPR000873">
    <property type="entry name" value="AMP-dep_synth/lig_dom"/>
</dbReference>
<dbReference type="PANTHER" id="PTHR44394">
    <property type="entry name" value="BETA-ALANINE-ACTIVATING ENZYME"/>
    <property type="match status" value="1"/>
</dbReference>
<dbReference type="Pfam" id="PF13193">
    <property type="entry name" value="AMP-binding_C"/>
    <property type="match status" value="1"/>
</dbReference>
<feature type="domain" description="AMP-dependent synthetase/ligase" evidence="3">
    <location>
        <begin position="152"/>
        <end position="476"/>
    </location>
</feature>
<dbReference type="CDD" id="cd05930">
    <property type="entry name" value="A_NRPS"/>
    <property type="match status" value="1"/>
</dbReference>
<dbReference type="Gene3D" id="3.40.50.12780">
    <property type="entry name" value="N-terminal domain of ligase-like"/>
    <property type="match status" value="1"/>
</dbReference>
<dbReference type="SMART" id="SM00564">
    <property type="entry name" value="PQQ"/>
    <property type="match status" value="5"/>
</dbReference>
<dbReference type="InterPro" id="IPR036736">
    <property type="entry name" value="ACP-like_sf"/>
</dbReference>
<dbReference type="EMBL" id="JBJUIK010000010">
    <property type="protein sequence ID" value="KAL3516700.1"/>
    <property type="molecule type" value="Genomic_DNA"/>
</dbReference>
<comment type="pathway">
    <text evidence="1">Phytoalexin biosynthesis; 3,4',5-trihydroxystilbene biosynthesis; 3,4',5-trihydroxystilbene from trans-4-coumarate: step 1/2.</text>
</comment>
<dbReference type="InterPro" id="IPR018391">
    <property type="entry name" value="PQQ_b-propeller_rpt"/>
</dbReference>
<dbReference type="SUPFAM" id="SSF50998">
    <property type="entry name" value="Quinoprotein alcohol dehydrogenase-like"/>
    <property type="match status" value="1"/>
</dbReference>
<evidence type="ECO:0000259" key="4">
    <source>
        <dbReference type="Pfam" id="PF13193"/>
    </source>
</evidence>
<dbReference type="InterPro" id="IPR011047">
    <property type="entry name" value="Quinoprotein_ADH-like_sf"/>
</dbReference>
<evidence type="ECO:0000256" key="2">
    <source>
        <dbReference type="ARBA" id="ARBA00023051"/>
    </source>
</evidence>
<dbReference type="InterPro" id="IPR002372">
    <property type="entry name" value="PQQ_rpt_dom"/>
</dbReference>
<protein>
    <recommendedName>
        <fullName evidence="8">4-coumarate--CoA ligase</fullName>
    </recommendedName>
</protein>
<gene>
    <name evidence="6" type="ORF">ACH5RR_023602</name>
</gene>
<organism evidence="6 7">
    <name type="scientific">Cinchona calisaya</name>
    <dbReference type="NCBI Taxonomy" id="153742"/>
    <lineage>
        <taxon>Eukaryota</taxon>
        <taxon>Viridiplantae</taxon>
        <taxon>Streptophyta</taxon>
        <taxon>Embryophyta</taxon>
        <taxon>Tracheophyta</taxon>
        <taxon>Spermatophyta</taxon>
        <taxon>Magnoliopsida</taxon>
        <taxon>eudicotyledons</taxon>
        <taxon>Gunneridae</taxon>
        <taxon>Pentapetalae</taxon>
        <taxon>asterids</taxon>
        <taxon>lamiids</taxon>
        <taxon>Gentianales</taxon>
        <taxon>Rubiaceae</taxon>
        <taxon>Cinchonoideae</taxon>
        <taxon>Cinchoneae</taxon>
        <taxon>Cinchona</taxon>
    </lineage>
</organism>
<dbReference type="SUPFAM" id="SSF56801">
    <property type="entry name" value="Acetyl-CoA synthetase-like"/>
    <property type="match status" value="1"/>
</dbReference>
<dbReference type="FunFam" id="2.130.10.10:FF:000883">
    <property type="entry name" value="Putative acyl-activating enzyme 19"/>
    <property type="match status" value="1"/>
</dbReference>
<dbReference type="PROSITE" id="PS00455">
    <property type="entry name" value="AMP_BINDING"/>
    <property type="match status" value="1"/>
</dbReference>
<evidence type="ECO:0000256" key="1">
    <source>
        <dbReference type="ARBA" id="ARBA00004930"/>
    </source>
</evidence>
<dbReference type="Proteomes" id="UP001630127">
    <property type="component" value="Unassembled WGS sequence"/>
</dbReference>
<dbReference type="GO" id="GO:0009698">
    <property type="term" value="P:phenylpropanoid metabolic process"/>
    <property type="evidence" value="ECO:0007669"/>
    <property type="project" value="UniProtKB-KW"/>
</dbReference>
<dbReference type="Gene3D" id="2.130.10.10">
    <property type="entry name" value="YVTN repeat-like/Quinoprotein amine dehydrogenase"/>
    <property type="match status" value="2"/>
</dbReference>
<dbReference type="InterPro" id="IPR020845">
    <property type="entry name" value="AMP-binding_CS"/>
</dbReference>
<comment type="caution">
    <text evidence="6">The sequence shown here is derived from an EMBL/GenBank/DDBJ whole genome shotgun (WGS) entry which is preliminary data.</text>
</comment>
<dbReference type="InterPro" id="IPR052091">
    <property type="entry name" value="Beta-ala_Activ/Resist"/>
</dbReference>
<dbReference type="InterPro" id="IPR045851">
    <property type="entry name" value="AMP-bd_C_sf"/>
</dbReference>
<feature type="domain" description="Pyrrolo-quinoline quinone repeat" evidence="5">
    <location>
        <begin position="844"/>
        <end position="1193"/>
    </location>
</feature>
<dbReference type="PANTHER" id="PTHR44394:SF1">
    <property type="entry name" value="BETA-ALANINE-ACTIVATING ENZYME"/>
    <property type="match status" value="1"/>
</dbReference>
<dbReference type="InterPro" id="IPR042099">
    <property type="entry name" value="ANL_N_sf"/>
</dbReference>
<reference evidence="6 7" key="1">
    <citation type="submission" date="2024-11" db="EMBL/GenBank/DDBJ databases">
        <title>A near-complete genome assembly of Cinchona calisaya.</title>
        <authorList>
            <person name="Lian D.C."/>
            <person name="Zhao X.W."/>
            <person name="Wei L."/>
        </authorList>
    </citation>
    <scope>NUCLEOTIDE SEQUENCE [LARGE SCALE GENOMIC DNA]</scope>
    <source>
        <tissue evidence="6">Nenye</tissue>
    </source>
</reference>
<feature type="domain" description="AMP-binding enzyme C-terminal" evidence="4">
    <location>
        <begin position="543"/>
        <end position="621"/>
    </location>
</feature>
<evidence type="ECO:0008006" key="8">
    <source>
        <dbReference type="Google" id="ProtNLM"/>
    </source>
</evidence>